<protein>
    <submittedName>
        <fullName evidence="3">Uncharacterized protein</fullName>
    </submittedName>
</protein>
<organism evidence="3 4">
    <name type="scientific">Apiospora hydei</name>
    <dbReference type="NCBI Taxonomy" id="1337664"/>
    <lineage>
        <taxon>Eukaryota</taxon>
        <taxon>Fungi</taxon>
        <taxon>Dikarya</taxon>
        <taxon>Ascomycota</taxon>
        <taxon>Pezizomycotina</taxon>
        <taxon>Sordariomycetes</taxon>
        <taxon>Xylariomycetidae</taxon>
        <taxon>Amphisphaeriales</taxon>
        <taxon>Apiosporaceae</taxon>
        <taxon>Apiospora</taxon>
    </lineage>
</organism>
<gene>
    <name evidence="3" type="ORF">PG997_010707</name>
</gene>
<proteinExistence type="predicted"/>
<comment type="caution">
    <text evidence="3">The sequence shown here is derived from an EMBL/GenBank/DDBJ whole genome shotgun (WGS) entry which is preliminary data.</text>
</comment>
<feature type="region of interest" description="Disordered" evidence="1">
    <location>
        <begin position="137"/>
        <end position="177"/>
    </location>
</feature>
<evidence type="ECO:0000313" key="4">
    <source>
        <dbReference type="Proteomes" id="UP001433268"/>
    </source>
</evidence>
<evidence type="ECO:0000313" key="3">
    <source>
        <dbReference type="EMBL" id="KAK8070504.1"/>
    </source>
</evidence>
<keyword evidence="2" id="KW-0732">Signal</keyword>
<accession>A0ABR1VKN5</accession>
<dbReference type="GeneID" id="92048082"/>
<dbReference type="Proteomes" id="UP001433268">
    <property type="component" value="Unassembled WGS sequence"/>
</dbReference>
<keyword evidence="4" id="KW-1185">Reference proteome</keyword>
<evidence type="ECO:0000256" key="2">
    <source>
        <dbReference type="SAM" id="SignalP"/>
    </source>
</evidence>
<sequence length="177" mass="19462">MMLTTALVYTILQALLSGVVLASKHHHDSPFHSPELALEKDLEDLRSRVLVHRELYGISLKCKDTCHTHHSQVTCESPFEAAQLDDVSAESTSTLLSSKNSQWPFFFLFKNQFTHTEAFLAPGLLDLLQASPSLSCSRSRTAGSEHRPRRPPAELAPGFPTGFGTDTHAESTLPAHG</sequence>
<dbReference type="RefSeq" id="XP_066664312.1">
    <property type="nucleotide sequence ID" value="XM_066815022.1"/>
</dbReference>
<dbReference type="EMBL" id="JAQQWN010000008">
    <property type="protein sequence ID" value="KAK8070504.1"/>
    <property type="molecule type" value="Genomic_DNA"/>
</dbReference>
<feature type="chain" id="PRO_5045908902" evidence="2">
    <location>
        <begin position="23"/>
        <end position="177"/>
    </location>
</feature>
<reference evidence="3 4" key="1">
    <citation type="submission" date="2023-01" db="EMBL/GenBank/DDBJ databases">
        <title>Analysis of 21 Apiospora genomes using comparative genomics revels a genus with tremendous synthesis potential of carbohydrate active enzymes and secondary metabolites.</title>
        <authorList>
            <person name="Sorensen T."/>
        </authorList>
    </citation>
    <scope>NUCLEOTIDE SEQUENCE [LARGE SCALE GENOMIC DNA]</scope>
    <source>
        <strain evidence="3 4">CBS 114990</strain>
    </source>
</reference>
<name>A0ABR1VKN5_9PEZI</name>
<evidence type="ECO:0000256" key="1">
    <source>
        <dbReference type="SAM" id="MobiDB-lite"/>
    </source>
</evidence>
<feature type="signal peptide" evidence="2">
    <location>
        <begin position="1"/>
        <end position="22"/>
    </location>
</feature>